<dbReference type="PANTHER" id="PTHR30136:SF24">
    <property type="entry name" value="HTH-TYPE TRANSCRIPTIONAL REPRESSOR ALLR"/>
    <property type="match status" value="1"/>
</dbReference>
<organism evidence="9 10">
    <name type="scientific">Limnochorda pilosa</name>
    <dbReference type="NCBI Taxonomy" id="1555112"/>
    <lineage>
        <taxon>Bacteria</taxon>
        <taxon>Bacillati</taxon>
        <taxon>Bacillota</taxon>
        <taxon>Limnochordia</taxon>
        <taxon>Limnochordales</taxon>
        <taxon>Limnochordaceae</taxon>
        <taxon>Limnochorda</taxon>
    </lineage>
</organism>
<feature type="domain" description="IclR-ED" evidence="8">
    <location>
        <begin position="83"/>
        <end position="266"/>
    </location>
</feature>
<dbReference type="Proteomes" id="UP000065807">
    <property type="component" value="Chromosome"/>
</dbReference>
<dbReference type="PANTHER" id="PTHR30136">
    <property type="entry name" value="HELIX-TURN-HELIX TRANSCRIPTIONAL REGULATOR, ICLR FAMILY"/>
    <property type="match status" value="1"/>
</dbReference>
<dbReference type="Gene3D" id="3.30.450.40">
    <property type="match status" value="1"/>
</dbReference>
<dbReference type="AlphaFoldDB" id="A0A0K2SIH1"/>
<accession>A0A0K2SIH1</accession>
<gene>
    <name evidence="9" type="ORF">LIP_1028</name>
</gene>
<name>A0A0K2SIH1_LIMPI</name>
<evidence type="ECO:0000313" key="10">
    <source>
        <dbReference type="Proteomes" id="UP000065807"/>
    </source>
</evidence>
<keyword evidence="10" id="KW-1185">Reference proteome</keyword>
<dbReference type="GO" id="GO:0045892">
    <property type="term" value="P:negative regulation of DNA-templated transcription"/>
    <property type="evidence" value="ECO:0007669"/>
    <property type="project" value="TreeGrafter"/>
</dbReference>
<dbReference type="InterPro" id="IPR036390">
    <property type="entry name" value="WH_DNA-bd_sf"/>
</dbReference>
<dbReference type="Pfam" id="PF01614">
    <property type="entry name" value="IclR_C"/>
    <property type="match status" value="1"/>
</dbReference>
<dbReference type="STRING" id="1555112.LIP_1028"/>
<dbReference type="InterPro" id="IPR036388">
    <property type="entry name" value="WH-like_DNA-bd_sf"/>
</dbReference>
<evidence type="ECO:0000256" key="6">
    <source>
        <dbReference type="SAM" id="MobiDB-lite"/>
    </source>
</evidence>
<protein>
    <recommendedName>
        <fullName evidence="5">Glycerol operon regulatory protein</fullName>
    </recommendedName>
</protein>
<dbReference type="SUPFAM" id="SSF55781">
    <property type="entry name" value="GAF domain-like"/>
    <property type="match status" value="1"/>
</dbReference>
<dbReference type="InterPro" id="IPR014757">
    <property type="entry name" value="Tscrpt_reg_IclR_C"/>
</dbReference>
<dbReference type="PATRIC" id="fig|1555112.3.peg.1071"/>
<dbReference type="Pfam" id="PF09339">
    <property type="entry name" value="HTH_IclR"/>
    <property type="match status" value="1"/>
</dbReference>
<dbReference type="FunFam" id="1.10.10.10:FF:000056">
    <property type="entry name" value="IclR family transcriptional regulator"/>
    <property type="match status" value="1"/>
</dbReference>
<dbReference type="GO" id="GO:0003700">
    <property type="term" value="F:DNA-binding transcription factor activity"/>
    <property type="evidence" value="ECO:0007669"/>
    <property type="project" value="TreeGrafter"/>
</dbReference>
<dbReference type="SUPFAM" id="SSF46785">
    <property type="entry name" value="Winged helix' DNA-binding domain"/>
    <property type="match status" value="1"/>
</dbReference>
<evidence type="ECO:0000256" key="4">
    <source>
        <dbReference type="ARBA" id="ARBA00058938"/>
    </source>
</evidence>
<keyword evidence="1" id="KW-0805">Transcription regulation</keyword>
<evidence type="ECO:0000313" key="9">
    <source>
        <dbReference type="EMBL" id="BAS26885.1"/>
    </source>
</evidence>
<evidence type="ECO:0000256" key="5">
    <source>
        <dbReference type="ARBA" id="ARBA00070406"/>
    </source>
</evidence>
<dbReference type="PROSITE" id="PS51078">
    <property type="entry name" value="ICLR_ED"/>
    <property type="match status" value="1"/>
</dbReference>
<dbReference type="OrthoDB" id="9791752at2"/>
<dbReference type="Gene3D" id="1.10.10.10">
    <property type="entry name" value="Winged helix-like DNA-binding domain superfamily/Winged helix DNA-binding domain"/>
    <property type="match status" value="1"/>
</dbReference>
<dbReference type="InterPro" id="IPR029016">
    <property type="entry name" value="GAF-like_dom_sf"/>
</dbReference>
<keyword evidence="3" id="KW-0804">Transcription</keyword>
<reference evidence="10" key="2">
    <citation type="journal article" date="2016" name="Int. J. Syst. Evol. Microbiol.">
        <title>Complete genome sequence and cell structure of Limnochorda pilosa, a Gram-negative spore-former within the phylum Firmicutes.</title>
        <authorList>
            <person name="Watanabe M."/>
            <person name="Kojima H."/>
            <person name="Fukui M."/>
        </authorList>
    </citation>
    <scope>NUCLEOTIDE SEQUENCE [LARGE SCALE GENOMIC DNA]</scope>
    <source>
        <strain evidence="10">HC45</strain>
    </source>
</reference>
<feature type="domain" description="HTH iclR-type" evidence="7">
    <location>
        <begin position="21"/>
        <end position="82"/>
    </location>
</feature>
<proteinExistence type="predicted"/>
<dbReference type="SMART" id="SM00346">
    <property type="entry name" value="HTH_ICLR"/>
    <property type="match status" value="1"/>
</dbReference>
<dbReference type="InterPro" id="IPR050707">
    <property type="entry name" value="HTH_MetabolicPath_Reg"/>
</dbReference>
<reference evidence="10" key="1">
    <citation type="submission" date="2015-07" db="EMBL/GenBank/DDBJ databases">
        <title>Complete genome sequence and phylogenetic analysis of Limnochorda pilosa.</title>
        <authorList>
            <person name="Watanabe M."/>
            <person name="Kojima H."/>
            <person name="Fukui M."/>
        </authorList>
    </citation>
    <scope>NUCLEOTIDE SEQUENCE [LARGE SCALE GENOMIC DNA]</scope>
    <source>
        <strain evidence="10">HC45</strain>
    </source>
</reference>
<comment type="function">
    <text evidence="4">May be an activator protein for the gylABX operon.</text>
</comment>
<keyword evidence="2" id="KW-0238">DNA-binding</keyword>
<evidence type="ECO:0000256" key="1">
    <source>
        <dbReference type="ARBA" id="ARBA00023015"/>
    </source>
</evidence>
<dbReference type="EMBL" id="AP014924">
    <property type="protein sequence ID" value="BAS26885.1"/>
    <property type="molecule type" value="Genomic_DNA"/>
</dbReference>
<evidence type="ECO:0000256" key="2">
    <source>
        <dbReference type="ARBA" id="ARBA00023125"/>
    </source>
</evidence>
<dbReference type="InterPro" id="IPR005471">
    <property type="entry name" value="Tscrpt_reg_IclR_N"/>
</dbReference>
<feature type="region of interest" description="Disordered" evidence="6">
    <location>
        <begin position="1"/>
        <end position="20"/>
    </location>
</feature>
<dbReference type="GO" id="GO:0003677">
    <property type="term" value="F:DNA binding"/>
    <property type="evidence" value="ECO:0007669"/>
    <property type="project" value="UniProtKB-KW"/>
</dbReference>
<dbReference type="PROSITE" id="PS51077">
    <property type="entry name" value="HTH_ICLR"/>
    <property type="match status" value="1"/>
</dbReference>
<evidence type="ECO:0000259" key="8">
    <source>
        <dbReference type="PROSITE" id="PS51078"/>
    </source>
</evidence>
<evidence type="ECO:0000259" key="7">
    <source>
        <dbReference type="PROSITE" id="PS51077"/>
    </source>
</evidence>
<dbReference type="KEGG" id="lpil:LIP_1028"/>
<sequence>MPEPTARRGGRRRTRTQSGGVRALDRGLSILEALTDQPGLTLSEIAERVRLPVSTAYRLLETLRSRRFVQPSDETGRYHVGVRAFEVGSAFLPRLRLNELALPVMKDLARDLGETVNLAVRDGSDAVYVAQAEGQQLLRMFTQIGARTPLHCTGVGKILLAWLSPEEVDGVMGPGPWTHYTPNTLTRRTELHRELDAIRDQGYAVDNEERELGVRCIAAPIRDRQGEVVAALSLSAPSSRLTADRVSTLAPEVLAAAERVSHLLRTVGG</sequence>
<evidence type="ECO:0000256" key="3">
    <source>
        <dbReference type="ARBA" id="ARBA00023163"/>
    </source>
</evidence>